<evidence type="ECO:0000259" key="12">
    <source>
        <dbReference type="PROSITE" id="PS51198"/>
    </source>
</evidence>
<dbReference type="CDD" id="cd17932">
    <property type="entry name" value="DEXQc_UvrD"/>
    <property type="match status" value="1"/>
</dbReference>
<feature type="domain" description="UvrD-like helicase C-terminal" evidence="13">
    <location>
        <begin position="283"/>
        <end position="545"/>
    </location>
</feature>
<feature type="binding site" evidence="11">
    <location>
        <begin position="26"/>
        <end position="33"/>
    </location>
    <ligand>
        <name>ATP</name>
        <dbReference type="ChEBI" id="CHEBI:30616"/>
    </ligand>
</feature>
<dbReference type="GO" id="GO:0016787">
    <property type="term" value="F:hydrolase activity"/>
    <property type="evidence" value="ECO:0007669"/>
    <property type="project" value="UniProtKB-UniRule"/>
</dbReference>
<evidence type="ECO:0000256" key="9">
    <source>
        <dbReference type="ARBA" id="ARBA00034808"/>
    </source>
</evidence>
<organism evidence="14">
    <name type="scientific">candidate division WOR-3 bacterium</name>
    <dbReference type="NCBI Taxonomy" id="2052148"/>
    <lineage>
        <taxon>Bacteria</taxon>
        <taxon>Bacteria division WOR-3</taxon>
    </lineage>
</organism>
<comment type="catalytic activity">
    <reaction evidence="8">
        <text>Couples ATP hydrolysis with the unwinding of duplex DNA by translocating in the 3'-5' direction.</text>
        <dbReference type="EC" id="5.6.2.4"/>
    </reaction>
</comment>
<dbReference type="InterPro" id="IPR014017">
    <property type="entry name" value="DNA_helicase_UvrD-like_C"/>
</dbReference>
<evidence type="ECO:0000313" key="14">
    <source>
        <dbReference type="EMBL" id="HGW92511.1"/>
    </source>
</evidence>
<dbReference type="CDD" id="cd18807">
    <property type="entry name" value="SF1_C_UvrD"/>
    <property type="match status" value="1"/>
</dbReference>
<keyword evidence="6" id="KW-0238">DNA-binding</keyword>
<comment type="catalytic activity">
    <reaction evidence="10">
        <text>ATP + H2O = ADP + phosphate + H(+)</text>
        <dbReference type="Rhea" id="RHEA:13065"/>
        <dbReference type="ChEBI" id="CHEBI:15377"/>
        <dbReference type="ChEBI" id="CHEBI:15378"/>
        <dbReference type="ChEBI" id="CHEBI:30616"/>
        <dbReference type="ChEBI" id="CHEBI:43474"/>
        <dbReference type="ChEBI" id="CHEBI:456216"/>
        <dbReference type="EC" id="5.6.2.4"/>
    </reaction>
</comment>
<feature type="domain" description="UvrD-like helicase ATP-binding" evidence="12">
    <location>
        <begin position="5"/>
        <end position="282"/>
    </location>
</feature>
<protein>
    <recommendedName>
        <fullName evidence="9">DNA 3'-5' helicase</fullName>
        <ecNumber evidence="9">5.6.2.4</ecNumber>
    </recommendedName>
</protein>
<dbReference type="InterPro" id="IPR013986">
    <property type="entry name" value="DExx_box_DNA_helicase_dom_sf"/>
</dbReference>
<evidence type="ECO:0000256" key="3">
    <source>
        <dbReference type="ARBA" id="ARBA00022801"/>
    </source>
</evidence>
<evidence type="ECO:0000256" key="2">
    <source>
        <dbReference type="ARBA" id="ARBA00022741"/>
    </source>
</evidence>
<dbReference type="GO" id="GO:0000725">
    <property type="term" value="P:recombinational repair"/>
    <property type="evidence" value="ECO:0007669"/>
    <property type="project" value="TreeGrafter"/>
</dbReference>
<dbReference type="InterPro" id="IPR027417">
    <property type="entry name" value="P-loop_NTPase"/>
</dbReference>
<keyword evidence="7" id="KW-0413">Isomerase</keyword>
<name>A0A7C4UBD7_UNCW3</name>
<dbReference type="EMBL" id="DTHG01000099">
    <property type="protein sequence ID" value="HGW92511.1"/>
    <property type="molecule type" value="Genomic_DNA"/>
</dbReference>
<dbReference type="Gene3D" id="3.40.50.300">
    <property type="entry name" value="P-loop containing nucleotide triphosphate hydrolases"/>
    <property type="match status" value="2"/>
</dbReference>
<dbReference type="InterPro" id="IPR000212">
    <property type="entry name" value="DNA_helicase_UvrD/REP"/>
</dbReference>
<dbReference type="Pfam" id="PF13361">
    <property type="entry name" value="UvrD_C"/>
    <property type="match status" value="1"/>
</dbReference>
<evidence type="ECO:0000256" key="7">
    <source>
        <dbReference type="ARBA" id="ARBA00023235"/>
    </source>
</evidence>
<keyword evidence="5 11" id="KW-0067">ATP-binding</keyword>
<proteinExistence type="inferred from homology"/>
<dbReference type="GO" id="GO:0005829">
    <property type="term" value="C:cytosol"/>
    <property type="evidence" value="ECO:0007669"/>
    <property type="project" value="TreeGrafter"/>
</dbReference>
<evidence type="ECO:0000256" key="1">
    <source>
        <dbReference type="ARBA" id="ARBA00009922"/>
    </source>
</evidence>
<comment type="caution">
    <text evidence="14">The sequence shown here is derived from an EMBL/GenBank/DDBJ whole genome shotgun (WGS) entry which is preliminary data.</text>
</comment>
<reference evidence="14" key="1">
    <citation type="journal article" date="2020" name="mSystems">
        <title>Genome- and Community-Level Interaction Insights into Carbon Utilization and Element Cycling Functions of Hydrothermarchaeota in Hydrothermal Sediment.</title>
        <authorList>
            <person name="Zhou Z."/>
            <person name="Liu Y."/>
            <person name="Xu W."/>
            <person name="Pan J."/>
            <person name="Luo Z.H."/>
            <person name="Li M."/>
        </authorList>
    </citation>
    <scope>NUCLEOTIDE SEQUENCE [LARGE SCALE GENOMIC DNA]</scope>
    <source>
        <strain evidence="14">SpSt-780</strain>
    </source>
</reference>
<dbReference type="GO" id="GO:0003677">
    <property type="term" value="F:DNA binding"/>
    <property type="evidence" value="ECO:0007669"/>
    <property type="project" value="UniProtKB-KW"/>
</dbReference>
<dbReference type="PANTHER" id="PTHR11070:SF2">
    <property type="entry name" value="ATP-DEPENDENT DNA HELICASE SRS2"/>
    <property type="match status" value="1"/>
</dbReference>
<dbReference type="SUPFAM" id="SSF52540">
    <property type="entry name" value="P-loop containing nucleoside triphosphate hydrolases"/>
    <property type="match status" value="1"/>
</dbReference>
<comment type="similarity">
    <text evidence="1">Belongs to the helicase family. UvrD subfamily.</text>
</comment>
<dbReference type="Pfam" id="PF00580">
    <property type="entry name" value="UvrD-helicase"/>
    <property type="match status" value="1"/>
</dbReference>
<dbReference type="EC" id="5.6.2.4" evidence="9"/>
<evidence type="ECO:0000259" key="13">
    <source>
        <dbReference type="PROSITE" id="PS51217"/>
    </source>
</evidence>
<evidence type="ECO:0000256" key="11">
    <source>
        <dbReference type="PROSITE-ProRule" id="PRU00560"/>
    </source>
</evidence>
<dbReference type="Gene3D" id="1.10.486.10">
    <property type="entry name" value="PCRA, domain 4"/>
    <property type="match status" value="1"/>
</dbReference>
<dbReference type="PANTHER" id="PTHR11070">
    <property type="entry name" value="UVRD / RECB / PCRA DNA HELICASE FAMILY MEMBER"/>
    <property type="match status" value="1"/>
</dbReference>
<keyword evidence="3 11" id="KW-0378">Hydrolase</keyword>
<dbReference type="PROSITE" id="PS51217">
    <property type="entry name" value="UVRD_HELICASE_CTER"/>
    <property type="match status" value="1"/>
</dbReference>
<evidence type="ECO:0000256" key="8">
    <source>
        <dbReference type="ARBA" id="ARBA00034617"/>
    </source>
</evidence>
<evidence type="ECO:0000256" key="6">
    <source>
        <dbReference type="ARBA" id="ARBA00023125"/>
    </source>
</evidence>
<keyword evidence="4 11" id="KW-0347">Helicase</keyword>
<keyword evidence="2 11" id="KW-0547">Nucleotide-binding</keyword>
<dbReference type="AlphaFoldDB" id="A0A7C4UBD7"/>
<dbReference type="PROSITE" id="PS51198">
    <property type="entry name" value="UVRD_HELICASE_ATP_BIND"/>
    <property type="match status" value="1"/>
</dbReference>
<accession>A0A7C4UBD7</accession>
<gene>
    <name evidence="14" type="ORF">ENV67_08255</name>
</gene>
<dbReference type="GO" id="GO:0033202">
    <property type="term" value="C:DNA helicase complex"/>
    <property type="evidence" value="ECO:0007669"/>
    <property type="project" value="TreeGrafter"/>
</dbReference>
<evidence type="ECO:0000256" key="4">
    <source>
        <dbReference type="ARBA" id="ARBA00022806"/>
    </source>
</evidence>
<dbReference type="Gene3D" id="1.10.10.160">
    <property type="match status" value="1"/>
</dbReference>
<dbReference type="GO" id="GO:0005524">
    <property type="term" value="F:ATP binding"/>
    <property type="evidence" value="ECO:0007669"/>
    <property type="project" value="UniProtKB-UniRule"/>
</dbReference>
<dbReference type="GO" id="GO:0043138">
    <property type="term" value="F:3'-5' DNA helicase activity"/>
    <property type="evidence" value="ECO:0007669"/>
    <property type="project" value="UniProtKB-EC"/>
</dbReference>
<evidence type="ECO:0000256" key="10">
    <source>
        <dbReference type="ARBA" id="ARBA00048988"/>
    </source>
</evidence>
<evidence type="ECO:0000256" key="5">
    <source>
        <dbReference type="ARBA" id="ARBA00022840"/>
    </source>
</evidence>
<sequence>MYLLDDLNEEQIECVKHFEGPALVLAGAGSGKTRVITYRIAYLNNYYDVPLRNIVAVTFTNKAADEMAGRIRYLIDKDVSELVVGTIHSFCARILRLYADRINYKNNFSIYDTDEQKTVLKKIFNKLEIPSKKLSIGYAQNMISSYKNRLIGYNNVIESDEKSYYLKRVFMEYENDMFFYNAMDFDDLLVNMVRLLKENEDVRETLSNRFRFLLVDEYQDTNHAQYVIFKLLVERHKNIFVVGDDDQSIYSFRGADINNILNFEKDFKNAKVYKLERNYRSTGYILDAASFMIKNNISRKGKKLWTDKPKGEKIKIFSVETDIDEAEKIAMNILKEVSHYNFGDIAIFYRTNAQSRPIEESLIKRNIPYRIYKGVAFYERKEIKDILSYMRFVINRNDITSFLRIINTPPRGIGKKTLDIILKTSEKEGITIWDAVKKLSEENEHLYNFIEIINRLEKVKEPVLFVKSILEETGIERILREEETPESLSRLENIEELIRSIEYFIQKRPDGTIVDFLNEVALLTDTDRFEKTNRVSLMTVHNAKGLEFPVVFISGLVEGLFPHFLSYDDFNVEEERRLFYVGLTRAKEKVYLSFYKKRLSDNRFMEYTHSRFIDELPEETIEKEGDFNFKRKKEMLNGKKVYHPVFGEGTIIRKESSDTYLISFNGVVRKIKSGFFSIK</sequence>
<dbReference type="InterPro" id="IPR014016">
    <property type="entry name" value="UvrD-like_ATP-bd"/>
</dbReference>